<dbReference type="Gene3D" id="3.40.605.10">
    <property type="entry name" value="Aldehyde Dehydrogenase, Chain A, domain 1"/>
    <property type="match status" value="1"/>
</dbReference>
<dbReference type="PROSITE" id="PS00687">
    <property type="entry name" value="ALDEHYDE_DEHYDR_GLU"/>
    <property type="match status" value="1"/>
</dbReference>
<dbReference type="GO" id="GO:0009898">
    <property type="term" value="C:cytoplasmic side of plasma membrane"/>
    <property type="evidence" value="ECO:0007669"/>
    <property type="project" value="TreeGrafter"/>
</dbReference>
<reference evidence="9 10" key="1">
    <citation type="submission" date="2017-09" db="EMBL/GenBank/DDBJ databases">
        <title>Depth-based differentiation of microbial function through sediment-hosted aquifers and enrichment of novel symbionts in the deep terrestrial subsurface.</title>
        <authorList>
            <person name="Probst A.J."/>
            <person name="Ladd B."/>
            <person name="Jarett J.K."/>
            <person name="Geller-Mcgrath D.E."/>
            <person name="Sieber C.M."/>
            <person name="Emerson J.B."/>
            <person name="Anantharaman K."/>
            <person name="Thomas B.C."/>
            <person name="Malmstrom R."/>
            <person name="Stieglmeier M."/>
            <person name="Klingl A."/>
            <person name="Woyke T."/>
            <person name="Ryan C.M."/>
            <person name="Banfield J.F."/>
        </authorList>
    </citation>
    <scope>NUCLEOTIDE SEQUENCE [LARGE SCALE GENOMIC DNA]</scope>
    <source>
        <strain evidence="9">CG10_big_fil_rev_8_21_14_0_10_36_16</strain>
    </source>
</reference>
<dbReference type="Proteomes" id="UP000228496">
    <property type="component" value="Unassembled WGS sequence"/>
</dbReference>
<evidence type="ECO:0000256" key="6">
    <source>
        <dbReference type="PROSITE-ProRule" id="PRU10007"/>
    </source>
</evidence>
<evidence type="ECO:0000256" key="3">
    <source>
        <dbReference type="ARBA" id="ARBA00023002"/>
    </source>
</evidence>
<evidence type="ECO:0000259" key="8">
    <source>
        <dbReference type="Pfam" id="PF00171"/>
    </source>
</evidence>
<dbReference type="GO" id="GO:0004657">
    <property type="term" value="F:proline dehydrogenase activity"/>
    <property type="evidence" value="ECO:0007669"/>
    <property type="project" value="UniProtKB-ARBA"/>
</dbReference>
<dbReference type="InterPro" id="IPR050485">
    <property type="entry name" value="Proline_metab_enzyme"/>
</dbReference>
<keyword evidence="3 7" id="KW-0560">Oxidoreductase</keyword>
<dbReference type="InterPro" id="IPR016161">
    <property type="entry name" value="Ald_DH/histidinol_DH"/>
</dbReference>
<dbReference type="Pfam" id="PF00171">
    <property type="entry name" value="Aldedh"/>
    <property type="match status" value="1"/>
</dbReference>
<organism evidence="9 10">
    <name type="scientific">Candidatus Yanofskybacteria bacterium CG10_big_fil_rev_8_21_14_0_10_36_16</name>
    <dbReference type="NCBI Taxonomy" id="1975096"/>
    <lineage>
        <taxon>Bacteria</taxon>
        <taxon>Candidatus Yanofskyibacteriota</taxon>
    </lineage>
</organism>
<dbReference type="PANTHER" id="PTHR42862:SF1">
    <property type="entry name" value="DELTA-1-PYRROLINE-5-CARBOXYLATE DEHYDROGENASE 2, ISOFORM A-RELATED"/>
    <property type="match status" value="1"/>
</dbReference>
<evidence type="ECO:0000256" key="2">
    <source>
        <dbReference type="ARBA" id="ARBA00012884"/>
    </source>
</evidence>
<dbReference type="FunFam" id="3.40.309.10:FF:000005">
    <property type="entry name" value="1-pyrroline-5-carboxylate dehydrogenase 1"/>
    <property type="match status" value="1"/>
</dbReference>
<dbReference type="Gene3D" id="3.40.309.10">
    <property type="entry name" value="Aldehyde Dehydrogenase, Chain A, domain 2"/>
    <property type="match status" value="1"/>
</dbReference>
<evidence type="ECO:0000256" key="5">
    <source>
        <dbReference type="ARBA" id="ARBA00048142"/>
    </source>
</evidence>
<dbReference type="InterPro" id="IPR016160">
    <property type="entry name" value="Ald_DH_CS_CYS"/>
</dbReference>
<evidence type="ECO:0000256" key="1">
    <source>
        <dbReference type="ARBA" id="ARBA00004786"/>
    </source>
</evidence>
<comment type="similarity">
    <text evidence="7">Belongs to the aldehyde dehydrogenase family.</text>
</comment>
<dbReference type="InterPro" id="IPR015590">
    <property type="entry name" value="Aldehyde_DH_dom"/>
</dbReference>
<accession>A0A2J0Q749</accession>
<feature type="domain" description="Aldehyde dehydrogenase" evidence="8">
    <location>
        <begin position="64"/>
        <end position="543"/>
    </location>
</feature>
<evidence type="ECO:0000313" key="9">
    <source>
        <dbReference type="EMBL" id="PJE50788.1"/>
    </source>
</evidence>
<sequence length="556" mass="61330">MNKEDFMSQTIEIPDFKNEPLFDFSKEEIRRDINNTLEGAESIFGFRFPAIISGIDTYGVDISFKTRNPADIDQVIGNFYGTTEKDVDNAISVILGSREVSEWAQSSMKERAPYLKKIANNFREMRHFLTALVVYEEGKIRTEADADVCEAIDFLEYYSEYGPFLEELNNKTLLNFPGQRNEARYLPGSPVPIFVSIQPWNFPVAISVGPTCAALLAGYSVIYKPSVYSSVVGYYIAKCIYDSGIPPDVFHFLPGSGRVVGKYLIDHPRVTGVAFTGSTDVGSSIEKSVFDFNREHIKSLSPALRFKKKVAALETGGKNAIIVDSDADVDQAVVGVYKSSFGYSGQKCSACSRLIIVDSGTRLYDAVLSRLSERIADTKIGMPKDEATQMGPLINKSAVNNFYSYLNLAEAEGGRILVRGNVPAYLNGYFVEPVIVANVGANSRFAQEEIFAPALAVFKVSTFGDALMLANNTEFGLTGGVYSRNPVNIQMAKKYFNVGNLYINQKCTGAIVGRQPFGGFKMSGNGTKAGGWDYLLNFLYRKNISEDTMRHGAVLE</sequence>
<comment type="pathway">
    <text evidence="1">Amino-acid degradation; L-proline degradation into L-glutamate; L-glutamate from L-proline: step 2/2.</text>
</comment>
<protein>
    <recommendedName>
        <fullName evidence="2">L-glutamate gamma-semialdehyde dehydrogenase</fullName>
        <ecNumber evidence="2">1.2.1.88</ecNumber>
    </recommendedName>
</protein>
<name>A0A2J0Q749_9BACT</name>
<comment type="catalytic activity">
    <reaction evidence="5">
        <text>L-glutamate 5-semialdehyde + NAD(+) + H2O = L-glutamate + NADH + 2 H(+)</text>
        <dbReference type="Rhea" id="RHEA:30235"/>
        <dbReference type="ChEBI" id="CHEBI:15377"/>
        <dbReference type="ChEBI" id="CHEBI:15378"/>
        <dbReference type="ChEBI" id="CHEBI:29985"/>
        <dbReference type="ChEBI" id="CHEBI:57540"/>
        <dbReference type="ChEBI" id="CHEBI:57945"/>
        <dbReference type="ChEBI" id="CHEBI:58066"/>
        <dbReference type="EC" id="1.2.1.88"/>
    </reaction>
</comment>
<dbReference type="InterPro" id="IPR016163">
    <property type="entry name" value="Ald_DH_C"/>
</dbReference>
<evidence type="ECO:0000313" key="10">
    <source>
        <dbReference type="Proteomes" id="UP000228496"/>
    </source>
</evidence>
<evidence type="ECO:0000256" key="4">
    <source>
        <dbReference type="ARBA" id="ARBA00023027"/>
    </source>
</evidence>
<dbReference type="PANTHER" id="PTHR42862">
    <property type="entry name" value="DELTA-1-PYRROLINE-5-CARBOXYLATE DEHYDROGENASE 1, ISOFORM A-RELATED"/>
    <property type="match status" value="1"/>
</dbReference>
<dbReference type="InterPro" id="IPR029510">
    <property type="entry name" value="Ald_DH_CS_GLU"/>
</dbReference>
<dbReference type="GO" id="GO:0003842">
    <property type="term" value="F:L-glutamate gamma-semialdehyde dehydrogenase activity"/>
    <property type="evidence" value="ECO:0007669"/>
    <property type="project" value="UniProtKB-EC"/>
</dbReference>
<comment type="caution">
    <text evidence="9">The sequence shown here is derived from an EMBL/GenBank/DDBJ whole genome shotgun (WGS) entry which is preliminary data.</text>
</comment>
<proteinExistence type="inferred from homology"/>
<gene>
    <name evidence="9" type="ORF">COV29_03610</name>
</gene>
<evidence type="ECO:0000256" key="7">
    <source>
        <dbReference type="RuleBase" id="RU003345"/>
    </source>
</evidence>
<dbReference type="InterPro" id="IPR016162">
    <property type="entry name" value="Ald_DH_N"/>
</dbReference>
<dbReference type="SUPFAM" id="SSF53720">
    <property type="entry name" value="ALDH-like"/>
    <property type="match status" value="1"/>
</dbReference>
<dbReference type="PROSITE" id="PS00070">
    <property type="entry name" value="ALDEHYDE_DEHYDR_CYS"/>
    <property type="match status" value="1"/>
</dbReference>
<keyword evidence="4" id="KW-0520">NAD</keyword>
<dbReference type="GO" id="GO:0010133">
    <property type="term" value="P:L-proline catabolic process to L-glutamate"/>
    <property type="evidence" value="ECO:0007669"/>
    <property type="project" value="TreeGrafter"/>
</dbReference>
<dbReference type="EC" id="1.2.1.88" evidence="2"/>
<dbReference type="EMBL" id="PCXQ01000005">
    <property type="protein sequence ID" value="PJE50788.1"/>
    <property type="molecule type" value="Genomic_DNA"/>
</dbReference>
<feature type="active site" evidence="6">
    <location>
        <position position="314"/>
    </location>
</feature>
<dbReference type="AlphaFoldDB" id="A0A2J0Q749"/>